<keyword evidence="4" id="KW-1185">Reference proteome</keyword>
<dbReference type="InterPro" id="IPR035513">
    <property type="entry name" value="Invertase/methylesterase_inhib"/>
</dbReference>
<dbReference type="SMART" id="SM00856">
    <property type="entry name" value="PMEI"/>
    <property type="match status" value="1"/>
</dbReference>
<keyword evidence="1" id="KW-0732">Signal</keyword>
<protein>
    <recommendedName>
        <fullName evidence="2">Pectinesterase inhibitor domain-containing protein</fullName>
    </recommendedName>
</protein>
<reference evidence="4" key="1">
    <citation type="journal article" date="2015" name="Nat. Plants">
        <title>Genome expansion of Arabis alpina linked with retrotransposition and reduced symmetric DNA methylation.</title>
        <authorList>
            <person name="Willing E.M."/>
            <person name="Rawat V."/>
            <person name="Mandakova T."/>
            <person name="Maumus F."/>
            <person name="James G.V."/>
            <person name="Nordstroem K.J."/>
            <person name="Becker C."/>
            <person name="Warthmann N."/>
            <person name="Chica C."/>
            <person name="Szarzynska B."/>
            <person name="Zytnicki M."/>
            <person name="Albani M.C."/>
            <person name="Kiefer C."/>
            <person name="Bergonzi S."/>
            <person name="Castaings L."/>
            <person name="Mateos J.L."/>
            <person name="Berns M.C."/>
            <person name="Bujdoso N."/>
            <person name="Piofczyk T."/>
            <person name="de Lorenzo L."/>
            <person name="Barrero-Sicilia C."/>
            <person name="Mateos I."/>
            <person name="Piednoel M."/>
            <person name="Hagmann J."/>
            <person name="Chen-Min-Tao R."/>
            <person name="Iglesias-Fernandez R."/>
            <person name="Schuster S.C."/>
            <person name="Alonso-Blanco C."/>
            <person name="Roudier F."/>
            <person name="Carbonero P."/>
            <person name="Paz-Ares J."/>
            <person name="Davis S.J."/>
            <person name="Pecinka A."/>
            <person name="Quesneville H."/>
            <person name="Colot V."/>
            <person name="Lysak M.A."/>
            <person name="Weigel D."/>
            <person name="Coupland G."/>
            <person name="Schneeberger K."/>
        </authorList>
    </citation>
    <scope>NUCLEOTIDE SEQUENCE [LARGE SCALE GENOMIC DNA]</scope>
    <source>
        <strain evidence="4">cv. Pajares</strain>
    </source>
</reference>
<dbReference type="Proteomes" id="UP000029120">
    <property type="component" value="Unassembled WGS sequence"/>
</dbReference>
<evidence type="ECO:0000259" key="2">
    <source>
        <dbReference type="SMART" id="SM00856"/>
    </source>
</evidence>
<dbReference type="AlphaFoldDB" id="A0A087G2G4"/>
<dbReference type="SUPFAM" id="SSF101148">
    <property type="entry name" value="Plant invertase/pectin methylesterase inhibitor"/>
    <property type="match status" value="1"/>
</dbReference>
<gene>
    <name evidence="3" type="ORF">AALP_AAs51332U000100</name>
</gene>
<dbReference type="OrthoDB" id="982528at2759"/>
<dbReference type="eggNOG" id="ENOG502S7NT">
    <property type="taxonomic scope" value="Eukaryota"/>
</dbReference>
<dbReference type="InterPro" id="IPR006501">
    <property type="entry name" value="Pectinesterase_inhib_dom"/>
</dbReference>
<dbReference type="OMA" id="FEECEHA"/>
<feature type="domain" description="Pectinesterase inhibitor" evidence="2">
    <location>
        <begin position="25"/>
        <end position="170"/>
    </location>
</feature>
<dbReference type="Pfam" id="PF04043">
    <property type="entry name" value="PMEI"/>
    <property type="match status" value="1"/>
</dbReference>
<organism evidence="3 4">
    <name type="scientific">Arabis alpina</name>
    <name type="common">Alpine rock-cress</name>
    <dbReference type="NCBI Taxonomy" id="50452"/>
    <lineage>
        <taxon>Eukaryota</taxon>
        <taxon>Viridiplantae</taxon>
        <taxon>Streptophyta</taxon>
        <taxon>Embryophyta</taxon>
        <taxon>Tracheophyta</taxon>
        <taxon>Spermatophyta</taxon>
        <taxon>Magnoliopsida</taxon>
        <taxon>eudicotyledons</taxon>
        <taxon>Gunneridae</taxon>
        <taxon>Pentapetalae</taxon>
        <taxon>rosids</taxon>
        <taxon>malvids</taxon>
        <taxon>Brassicales</taxon>
        <taxon>Brassicaceae</taxon>
        <taxon>Arabideae</taxon>
        <taxon>Arabis</taxon>
    </lineage>
</organism>
<dbReference type="EMBL" id="KL972552">
    <property type="protein sequence ID" value="KFK24066.1"/>
    <property type="molecule type" value="Genomic_DNA"/>
</dbReference>
<accession>A0A087G2G4</accession>
<feature type="non-terminal residue" evidence="3">
    <location>
        <position position="174"/>
    </location>
</feature>
<evidence type="ECO:0000313" key="3">
    <source>
        <dbReference type="EMBL" id="KFK24066.1"/>
    </source>
</evidence>
<dbReference type="PANTHER" id="PTHR31890:SF9">
    <property type="entry name" value="PLANT INVERTASE_PECTIN METHYLESTERASE INHIBITOR SUPERFAMILY PROTEIN"/>
    <property type="match status" value="1"/>
</dbReference>
<proteinExistence type="predicted"/>
<name>A0A087G2G4_ARAAL</name>
<dbReference type="GO" id="GO:0004857">
    <property type="term" value="F:enzyme inhibitor activity"/>
    <property type="evidence" value="ECO:0007669"/>
    <property type="project" value="InterPro"/>
</dbReference>
<dbReference type="Gramene" id="KFK24066">
    <property type="protein sequence ID" value="KFK24066"/>
    <property type="gene ID" value="AALP_AAs51332U000100"/>
</dbReference>
<evidence type="ECO:0000313" key="4">
    <source>
        <dbReference type="Proteomes" id="UP000029120"/>
    </source>
</evidence>
<evidence type="ECO:0000256" key="1">
    <source>
        <dbReference type="SAM" id="SignalP"/>
    </source>
</evidence>
<dbReference type="PANTHER" id="PTHR31890">
    <property type="entry name" value="PLANT INVERTASE/PECTIN METHYLESTERASE INHIBITOR SUPERFAMILY PROTEIN"/>
    <property type="match status" value="1"/>
</dbReference>
<feature type="signal peptide" evidence="1">
    <location>
        <begin position="1"/>
        <end position="27"/>
    </location>
</feature>
<feature type="chain" id="PRO_5001821520" description="Pectinesterase inhibitor domain-containing protein" evidence="1">
    <location>
        <begin position="28"/>
        <end position="174"/>
    </location>
</feature>
<dbReference type="Gene3D" id="1.20.140.40">
    <property type="entry name" value="Invertase/pectin methylesterase inhibitor family protein"/>
    <property type="match status" value="1"/>
</dbReference>
<dbReference type="NCBIfam" id="TIGR01614">
    <property type="entry name" value="PME_inhib"/>
    <property type="match status" value="1"/>
</dbReference>
<sequence length="174" mass="19017">MASSSYSFAVMSMVVLLQLLLISASSTKYINALCEHVENKTFCVQTLKAYPPVASASGKIPVAKAVLRLGISYAQKSARLVAKAAANEEPNMKKQFEECEHAFWVIVADLKSAYSELKEDAETANYDAQVCTDNTKIVKFLLGKNRDKASKNIMTMTLKMEKLIALAVGATELV</sequence>